<dbReference type="RefSeq" id="WP_117685546.1">
    <property type="nucleotide sequence ID" value="NZ_QSQP01000005.1"/>
</dbReference>
<keyword evidence="8" id="KW-1133">Transmembrane helix</keyword>
<dbReference type="InterPro" id="IPR003594">
    <property type="entry name" value="HATPase_dom"/>
</dbReference>
<dbReference type="Pfam" id="PF02518">
    <property type="entry name" value="HATPase_c"/>
    <property type="match status" value="1"/>
</dbReference>
<evidence type="ECO:0000313" key="10">
    <source>
        <dbReference type="EMBL" id="RGK43788.1"/>
    </source>
</evidence>
<evidence type="ECO:0000256" key="4">
    <source>
        <dbReference type="ARBA" id="ARBA00022553"/>
    </source>
</evidence>
<dbReference type="InterPro" id="IPR005467">
    <property type="entry name" value="His_kinase_dom"/>
</dbReference>
<comment type="subcellular location">
    <subcellularLocation>
        <location evidence="2">Membrane</location>
    </subcellularLocation>
</comment>
<dbReference type="EC" id="2.7.13.3" evidence="3"/>
<evidence type="ECO:0000256" key="1">
    <source>
        <dbReference type="ARBA" id="ARBA00000085"/>
    </source>
</evidence>
<dbReference type="SMART" id="SM00387">
    <property type="entry name" value="HATPase_c"/>
    <property type="match status" value="1"/>
</dbReference>
<dbReference type="Pfam" id="PF00512">
    <property type="entry name" value="HisKA"/>
    <property type="match status" value="1"/>
</dbReference>
<sequence length="343" mass="38272">MRTEKLSVNKVCMVACAALFLLSVAMSCTIYFLTRNILALCCGLLYAVFVAGCMVAFLAFVRRKLTLFSDALCKLLDDMMSADQAPPQYTEEENLFYKIQHRLSRLYEVLRESKSSIAKERADLQELISDISHQVKTPIANLKMLDATLLEQNVSPEKQREFLLAMDSQLDKLDFLMQAMIKTSRLEAGVIALEPKPQAIYDTLAAALGGILLNAEQKKITVTVDCPETVTAAHDRKWTTEALFNILDNAVKYTPESGKIHVAVVCWEMYVKIDISDTGIGIPEQHQGTIFKRFYREDSVHDAPGIGIGLYLTREIITRQGGFIRVASEVGSGSTFSVFLPHS</sequence>
<dbReference type="Gene3D" id="3.30.565.10">
    <property type="entry name" value="Histidine kinase-like ATPase, C-terminal domain"/>
    <property type="match status" value="1"/>
</dbReference>
<feature type="domain" description="Histidine kinase" evidence="9">
    <location>
        <begin position="130"/>
        <end position="343"/>
    </location>
</feature>
<keyword evidence="4" id="KW-0597">Phosphoprotein</keyword>
<gene>
    <name evidence="10" type="ORF">DXD13_05035</name>
</gene>
<dbReference type="FunFam" id="3.30.565.10:FF:000006">
    <property type="entry name" value="Sensor histidine kinase WalK"/>
    <property type="match status" value="1"/>
</dbReference>
<keyword evidence="8" id="KW-0472">Membrane</keyword>
<organism evidence="10 11">
    <name type="scientific">Agathobacter rectalis</name>
    <dbReference type="NCBI Taxonomy" id="39491"/>
    <lineage>
        <taxon>Bacteria</taxon>
        <taxon>Bacillati</taxon>
        <taxon>Bacillota</taxon>
        <taxon>Clostridia</taxon>
        <taxon>Lachnospirales</taxon>
        <taxon>Lachnospiraceae</taxon>
        <taxon>Agathobacter</taxon>
    </lineage>
</organism>
<accession>A0A3E4M229</accession>
<evidence type="ECO:0000256" key="2">
    <source>
        <dbReference type="ARBA" id="ARBA00004370"/>
    </source>
</evidence>
<dbReference type="InterPro" id="IPR004358">
    <property type="entry name" value="Sig_transdc_His_kin-like_C"/>
</dbReference>
<dbReference type="SUPFAM" id="SSF47384">
    <property type="entry name" value="Homodimeric domain of signal transducing histidine kinase"/>
    <property type="match status" value="1"/>
</dbReference>
<dbReference type="Gene3D" id="1.10.287.130">
    <property type="match status" value="1"/>
</dbReference>
<dbReference type="CDD" id="cd00075">
    <property type="entry name" value="HATPase"/>
    <property type="match status" value="1"/>
</dbReference>
<dbReference type="CDD" id="cd00082">
    <property type="entry name" value="HisKA"/>
    <property type="match status" value="1"/>
</dbReference>
<evidence type="ECO:0000256" key="6">
    <source>
        <dbReference type="ARBA" id="ARBA00022777"/>
    </source>
</evidence>
<dbReference type="EMBL" id="QSQP01000005">
    <property type="protein sequence ID" value="RGK43788.1"/>
    <property type="molecule type" value="Genomic_DNA"/>
</dbReference>
<dbReference type="GO" id="GO:0000155">
    <property type="term" value="F:phosphorelay sensor kinase activity"/>
    <property type="evidence" value="ECO:0007669"/>
    <property type="project" value="InterPro"/>
</dbReference>
<reference evidence="10 11" key="1">
    <citation type="submission" date="2018-08" db="EMBL/GenBank/DDBJ databases">
        <title>A genome reference for cultivated species of the human gut microbiota.</title>
        <authorList>
            <person name="Zou Y."/>
            <person name="Xue W."/>
            <person name="Luo G."/>
        </authorList>
    </citation>
    <scope>NUCLEOTIDE SEQUENCE [LARGE SCALE GENOMIC DNA]</scope>
    <source>
        <strain evidence="10 11">TF11-15AC</strain>
    </source>
</reference>
<evidence type="ECO:0000256" key="8">
    <source>
        <dbReference type="SAM" id="Phobius"/>
    </source>
</evidence>
<dbReference type="InterPro" id="IPR003661">
    <property type="entry name" value="HisK_dim/P_dom"/>
</dbReference>
<evidence type="ECO:0000256" key="7">
    <source>
        <dbReference type="ARBA" id="ARBA00023012"/>
    </source>
</evidence>
<evidence type="ECO:0000313" key="11">
    <source>
        <dbReference type="Proteomes" id="UP000261052"/>
    </source>
</evidence>
<dbReference type="PROSITE" id="PS50109">
    <property type="entry name" value="HIS_KIN"/>
    <property type="match status" value="1"/>
</dbReference>
<proteinExistence type="predicted"/>
<protein>
    <recommendedName>
        <fullName evidence="3">histidine kinase</fullName>
        <ecNumber evidence="3">2.7.13.3</ecNumber>
    </recommendedName>
</protein>
<dbReference type="InterPro" id="IPR036097">
    <property type="entry name" value="HisK_dim/P_sf"/>
</dbReference>
<dbReference type="GO" id="GO:0016020">
    <property type="term" value="C:membrane"/>
    <property type="evidence" value="ECO:0007669"/>
    <property type="project" value="UniProtKB-SubCell"/>
</dbReference>
<evidence type="ECO:0000256" key="5">
    <source>
        <dbReference type="ARBA" id="ARBA00022679"/>
    </source>
</evidence>
<dbReference type="PROSITE" id="PS51257">
    <property type="entry name" value="PROKAR_LIPOPROTEIN"/>
    <property type="match status" value="1"/>
</dbReference>
<evidence type="ECO:0000256" key="3">
    <source>
        <dbReference type="ARBA" id="ARBA00012438"/>
    </source>
</evidence>
<dbReference type="SMART" id="SM00388">
    <property type="entry name" value="HisKA"/>
    <property type="match status" value="1"/>
</dbReference>
<comment type="catalytic activity">
    <reaction evidence="1">
        <text>ATP + protein L-histidine = ADP + protein N-phospho-L-histidine.</text>
        <dbReference type="EC" id="2.7.13.3"/>
    </reaction>
</comment>
<dbReference type="AlphaFoldDB" id="A0A3E4M229"/>
<dbReference type="Proteomes" id="UP000261052">
    <property type="component" value="Unassembled WGS sequence"/>
</dbReference>
<comment type="caution">
    <text evidence="10">The sequence shown here is derived from an EMBL/GenBank/DDBJ whole genome shotgun (WGS) entry which is preliminary data.</text>
</comment>
<dbReference type="SUPFAM" id="SSF55874">
    <property type="entry name" value="ATPase domain of HSP90 chaperone/DNA topoisomerase II/histidine kinase"/>
    <property type="match status" value="1"/>
</dbReference>
<keyword evidence="6 10" id="KW-0418">Kinase</keyword>
<keyword evidence="5" id="KW-0808">Transferase</keyword>
<dbReference type="PANTHER" id="PTHR43547:SF2">
    <property type="entry name" value="HYBRID SIGNAL TRANSDUCTION HISTIDINE KINASE C"/>
    <property type="match status" value="1"/>
</dbReference>
<evidence type="ECO:0000259" key="9">
    <source>
        <dbReference type="PROSITE" id="PS50109"/>
    </source>
</evidence>
<name>A0A3E4M229_9FIRM</name>
<feature type="transmembrane region" description="Helical" evidence="8">
    <location>
        <begin position="37"/>
        <end position="61"/>
    </location>
</feature>
<dbReference type="PANTHER" id="PTHR43547">
    <property type="entry name" value="TWO-COMPONENT HISTIDINE KINASE"/>
    <property type="match status" value="1"/>
</dbReference>
<keyword evidence="7" id="KW-0902">Two-component regulatory system</keyword>
<dbReference type="InterPro" id="IPR036890">
    <property type="entry name" value="HATPase_C_sf"/>
</dbReference>
<dbReference type="PRINTS" id="PR00344">
    <property type="entry name" value="BCTRLSENSOR"/>
</dbReference>
<keyword evidence="8" id="KW-0812">Transmembrane</keyword>